<dbReference type="PANTHER" id="PTHR22550:SF5">
    <property type="entry name" value="LEUCINE ZIPPER PROTEIN 4"/>
    <property type="match status" value="1"/>
</dbReference>
<gene>
    <name evidence="4" type="ORF">O0535_09365</name>
</gene>
<accession>A0ABT4HW15</accession>
<dbReference type="Proteomes" id="UP001067708">
    <property type="component" value="Unassembled WGS sequence"/>
</dbReference>
<evidence type="ECO:0000313" key="4">
    <source>
        <dbReference type="EMBL" id="MCZ0830993.1"/>
    </source>
</evidence>
<dbReference type="InterPro" id="IPR050768">
    <property type="entry name" value="UPF0353/GerABKA_families"/>
</dbReference>
<keyword evidence="5" id="KW-1185">Reference proteome</keyword>
<dbReference type="PANTHER" id="PTHR22550">
    <property type="entry name" value="SPORE GERMINATION PROTEIN"/>
    <property type="match status" value="1"/>
</dbReference>
<dbReference type="Pfam" id="PF03323">
    <property type="entry name" value="GerA"/>
    <property type="match status" value="1"/>
</dbReference>
<dbReference type="EMBL" id="JAPTNG010000006">
    <property type="protein sequence ID" value="MCZ0830993.1"/>
    <property type="molecule type" value="Genomic_DNA"/>
</dbReference>
<keyword evidence="3" id="KW-1133">Transmembrane helix</keyword>
<evidence type="ECO:0000256" key="1">
    <source>
        <dbReference type="ARBA" id="ARBA00005278"/>
    </source>
</evidence>
<organism evidence="4 5">
    <name type="scientific">Brevibacillus halotolerans</name>
    <dbReference type="NCBI Taxonomy" id="1507437"/>
    <lineage>
        <taxon>Bacteria</taxon>
        <taxon>Bacillati</taxon>
        <taxon>Bacillota</taxon>
        <taxon>Bacilli</taxon>
        <taxon>Bacillales</taxon>
        <taxon>Paenibacillaceae</taxon>
        <taxon>Brevibacillus</taxon>
    </lineage>
</organism>
<feature type="transmembrane region" description="Helical" evidence="3">
    <location>
        <begin position="339"/>
        <end position="357"/>
    </location>
</feature>
<proteinExistence type="inferred from homology"/>
<evidence type="ECO:0000256" key="3">
    <source>
        <dbReference type="SAM" id="Phobius"/>
    </source>
</evidence>
<keyword evidence="3" id="KW-0812">Transmembrane</keyword>
<comment type="caution">
    <text evidence="4">The sequence shown here is derived from an EMBL/GenBank/DDBJ whole genome shotgun (WGS) entry which is preliminary data.</text>
</comment>
<sequence>MNMQKEANQHNQATSTNSIVSLRQLLCDYFAKCADVKVETFQFATADSSVPISFFYCDGLIDARMYRQFVFSDLQKKFSRYSSLEELEQYRSLPVQPIDSPIDLKEIERELFTGKLIITVDTYDRAFVLNISDPPNRLPEESNTEISVKGPKDGFTESVSTNIALIRKRLRSESMWNESFTIGLRSQSQVALLYIKDIIDPRLVEEVRHRLTSISADALVSSSQLGEALGDSSYSLFPLLDYIGRPDYAVQSLLRGRFIIFIEGSPMALIGPTNLLMTLKSPEDAHFPFYFVTFERTLRLLGLIVSIFTPGFWTALISFNVEQLPFPLLATVTTARVGLPLSSSMEMFLMLGLFEIFREAGVRLPKAVGQTVAVVGGLIVGDASIRAGLGSPTTLVVAAVTAVATFTLVNQSLSGTVSVLRIFVLIVSSFLGMYGFFLSLLSIVLYLSTQESFGLPYLAPISPPTFGDMLQSLIALPLKTMRKRPKILHTTDPTRQGSDEA</sequence>
<dbReference type="InterPro" id="IPR004995">
    <property type="entry name" value="Spore_Ger"/>
</dbReference>
<evidence type="ECO:0000313" key="5">
    <source>
        <dbReference type="Proteomes" id="UP001067708"/>
    </source>
</evidence>
<comment type="similarity">
    <text evidence="1">Belongs to the GerABKA family.</text>
</comment>
<evidence type="ECO:0000256" key="2">
    <source>
        <dbReference type="ARBA" id="ARBA00023136"/>
    </source>
</evidence>
<reference evidence="4" key="1">
    <citation type="submission" date="2022-09" db="EMBL/GenBank/DDBJ databases">
        <title>Genome analysis and characterization of larvicidal activity of Brevibacillus strains.</title>
        <authorList>
            <person name="Patrusheva E.V."/>
            <person name="Izotova A.O."/>
            <person name="Toshchakov S.V."/>
            <person name="Sineoky S.P."/>
        </authorList>
    </citation>
    <scope>NUCLEOTIDE SEQUENCE</scope>
    <source>
        <strain evidence="4">VKPM_B-13244</strain>
    </source>
</reference>
<protein>
    <submittedName>
        <fullName evidence="4">Spore germination protein</fullName>
    </submittedName>
</protein>
<feature type="transmembrane region" description="Helical" evidence="3">
    <location>
        <begin position="391"/>
        <end position="410"/>
    </location>
</feature>
<dbReference type="PIRSF" id="PIRSF005690">
    <property type="entry name" value="GerBA"/>
    <property type="match status" value="1"/>
</dbReference>
<name>A0ABT4HW15_9BACL</name>
<feature type="transmembrane region" description="Helical" evidence="3">
    <location>
        <begin position="422"/>
        <end position="445"/>
    </location>
</feature>
<keyword evidence="2 3" id="KW-0472">Membrane</keyword>
<feature type="transmembrane region" description="Helical" evidence="3">
    <location>
        <begin position="300"/>
        <end position="319"/>
    </location>
</feature>